<reference evidence="4 5" key="1">
    <citation type="journal article" date="2001" name="Nature">
        <title>The highly reduced genome of an enslaved algal nucleus.</title>
        <authorList>
            <person name="Douglas S."/>
            <person name="Zauner S."/>
            <person name="Fraunholz M."/>
            <person name="Beaton M."/>
            <person name="Penny S."/>
            <person name="Deng L."/>
            <person name="Wu X."/>
            <person name="Reith M."/>
            <person name="Cavalier-Smith T."/>
            <person name="Maier U."/>
        </authorList>
    </citation>
    <scope>NUCLEOTIDE SEQUENCE [LARGE SCALE GENOMIC DNA]</scope>
</reference>
<dbReference type="GO" id="GO:0006412">
    <property type="term" value="P:translation"/>
    <property type="evidence" value="ECO:0007669"/>
    <property type="project" value="InterPro"/>
</dbReference>
<dbReference type="Pfam" id="PF01090">
    <property type="entry name" value="Ribosomal_S19e"/>
    <property type="match status" value="1"/>
</dbReference>
<dbReference type="Gene3D" id="1.10.10.10">
    <property type="entry name" value="Winged helix-like DNA-binding domain superfamily/Winged helix DNA-binding domain"/>
    <property type="match status" value="1"/>
</dbReference>
<accession>Q9AW29</accession>
<sequence>MSGGLKDIPKDVFINYYAEFLEKSGQINIPSWIEICKSSSLKKYSPNQSNWIFKRMASIIIKFYIYKKLGTRQLVRIYNGKKKGRRSKKTNGSGKIIRFSIKELEKMKILKKDESGRFGLSKKAQNEIDTRSGKLVKFINLNK</sequence>
<protein>
    <submittedName>
        <fullName evidence="4">40S ribosomal protein S19</fullName>
    </submittedName>
</protein>
<evidence type="ECO:0000256" key="2">
    <source>
        <dbReference type="ARBA" id="ARBA00022980"/>
    </source>
</evidence>
<evidence type="ECO:0000313" key="5">
    <source>
        <dbReference type="Proteomes" id="UP000242167"/>
    </source>
</evidence>
<dbReference type="InterPro" id="IPR036388">
    <property type="entry name" value="WH-like_DNA-bd_sf"/>
</dbReference>
<dbReference type="InterPro" id="IPR001266">
    <property type="entry name" value="Ribosomal_eS19"/>
</dbReference>
<dbReference type="GO" id="GO:0000428">
    <property type="term" value="C:DNA-directed RNA polymerase complex"/>
    <property type="evidence" value="ECO:0007669"/>
    <property type="project" value="UniProtKB-KW"/>
</dbReference>
<gene>
    <name evidence="4" type="primary">rps19</name>
</gene>
<comment type="similarity">
    <text evidence="1">Belongs to the eukaryotic ribosomal protein eS19 family.</text>
</comment>
<dbReference type="GO" id="GO:0022627">
    <property type="term" value="C:cytosolic small ribosomal subunit"/>
    <property type="evidence" value="ECO:0007669"/>
    <property type="project" value="TreeGrafter"/>
</dbReference>
<dbReference type="InterPro" id="IPR036390">
    <property type="entry name" value="WH_DNA-bd_sf"/>
</dbReference>
<dbReference type="RefSeq" id="XP_001713258.1">
    <property type="nucleotide sequence ID" value="XM_001713206.1"/>
</dbReference>
<dbReference type="GeneID" id="857509"/>
<name>Q9AW29_GUITH</name>
<dbReference type="PANTHER" id="PTHR11710">
    <property type="entry name" value="40S RIBOSOMAL PROTEIN S19"/>
    <property type="match status" value="1"/>
</dbReference>
<dbReference type="GO" id="GO:0003723">
    <property type="term" value="F:RNA binding"/>
    <property type="evidence" value="ECO:0007669"/>
    <property type="project" value="TreeGrafter"/>
</dbReference>
<dbReference type="GO" id="GO:0000028">
    <property type="term" value="P:ribosomal small subunit assembly"/>
    <property type="evidence" value="ECO:0007669"/>
    <property type="project" value="TreeGrafter"/>
</dbReference>
<dbReference type="SMART" id="SM01413">
    <property type="entry name" value="Ribosomal_S19e"/>
    <property type="match status" value="1"/>
</dbReference>
<evidence type="ECO:0000256" key="3">
    <source>
        <dbReference type="ARBA" id="ARBA00023274"/>
    </source>
</evidence>
<dbReference type="SUPFAM" id="SSF46785">
    <property type="entry name" value="Winged helix' DNA-binding domain"/>
    <property type="match status" value="1"/>
</dbReference>
<keyword evidence="2 4" id="KW-0689">Ribosomal protein</keyword>
<dbReference type="PIR" id="D90110">
    <property type="entry name" value="D90110"/>
</dbReference>
<dbReference type="GO" id="GO:0003735">
    <property type="term" value="F:structural constituent of ribosome"/>
    <property type="evidence" value="ECO:0007669"/>
    <property type="project" value="InterPro"/>
</dbReference>
<dbReference type="EMBL" id="AJ010592">
    <property type="protein sequence ID" value="CAC27042.1"/>
    <property type="molecule type" value="Genomic_DNA"/>
</dbReference>
<evidence type="ECO:0000313" key="4">
    <source>
        <dbReference type="EMBL" id="CAC27042.1"/>
    </source>
</evidence>
<dbReference type="Proteomes" id="UP000242167">
    <property type="component" value="Nucleomorph 2"/>
</dbReference>
<evidence type="ECO:0000256" key="1">
    <source>
        <dbReference type="ARBA" id="ARBA00010014"/>
    </source>
</evidence>
<proteinExistence type="inferred from homology"/>
<dbReference type="PANTHER" id="PTHR11710:SF0">
    <property type="entry name" value="40S RIBOSOMAL PROTEIN S19"/>
    <property type="match status" value="1"/>
</dbReference>
<keyword evidence="3" id="KW-0687">Ribonucleoprotein</keyword>
<organism evidence="4 5">
    <name type="scientific">Guillardia theta</name>
    <name type="common">Cryptophyte</name>
    <name type="synonym">Cryptomonas phi</name>
    <dbReference type="NCBI Taxonomy" id="55529"/>
    <lineage>
        <taxon>Eukaryota</taxon>
        <taxon>Cryptophyceae</taxon>
        <taxon>Pyrenomonadales</taxon>
        <taxon>Geminigeraceae</taxon>
        <taxon>Guillardia</taxon>
    </lineage>
</organism>
<dbReference type="AlphaFoldDB" id="Q9AW29"/>